<keyword evidence="4 8" id="KW-0566">Pantothenate biosynthesis</keyword>
<evidence type="ECO:0000256" key="2">
    <source>
        <dbReference type="ARBA" id="ARBA00008676"/>
    </source>
</evidence>
<dbReference type="InterPro" id="IPR003700">
    <property type="entry name" value="Pantoate_hydroxy_MeTrfase"/>
</dbReference>
<comment type="pathway">
    <text evidence="1 8">Cofactor biosynthesis; (R)-pantothenate biosynthesis; (R)-pantoate from 3-methyl-2-oxobutanoate: step 1/2.</text>
</comment>
<sequence length="263" mass="27810">MSKVNILSLLAKKQSQQKFAVVTCYDASFAKLVENAGIDAILVGDSLGMVLQGHDSTLPVTIADMAYHTSCVSRGCNRPLIISDMPFGSYNTTAQCLDNATTLMRAGAQMVKLEGGDWLCESIRQLNHAGIPVCGHLGLTPQSVNVLGGYRIQGREDSQAQAILKDALALEAAGAALLVLECVPRKLAAEISHALKIPVIGIGAGNETDAQVLVLHDLLGVTEKTARFVRNFAEGSSSIADALGRYNDAVADASFPADEHSFD</sequence>
<comment type="similarity">
    <text evidence="2 8">Belongs to the PanB family.</text>
</comment>
<dbReference type="RefSeq" id="WP_008251286.1">
    <property type="nucleotide sequence ID" value="NZ_CP014544.1"/>
</dbReference>
<feature type="binding site" evidence="8 10">
    <location>
        <position position="112"/>
    </location>
    <ligand>
        <name>3-methyl-2-oxobutanoate</name>
        <dbReference type="ChEBI" id="CHEBI:11851"/>
    </ligand>
</feature>
<evidence type="ECO:0000256" key="8">
    <source>
        <dbReference type="HAMAP-Rule" id="MF_00156"/>
    </source>
</evidence>
<keyword evidence="6 8" id="KW-0479">Metal-binding</keyword>
<dbReference type="InterPro" id="IPR040442">
    <property type="entry name" value="Pyrv_kinase-like_dom_sf"/>
</dbReference>
<comment type="subunit">
    <text evidence="3 8">Homodecamer; pentamer of dimers.</text>
</comment>
<dbReference type="STRING" id="1470434.AZF00_01900"/>
<dbReference type="NCBIfam" id="NF001452">
    <property type="entry name" value="PRK00311.1"/>
    <property type="match status" value="1"/>
</dbReference>
<keyword evidence="8" id="KW-0963">Cytoplasm</keyword>
<keyword evidence="5 8" id="KW-0808">Transferase</keyword>
<feature type="binding site" evidence="8 10">
    <location>
        <begin position="45"/>
        <end position="46"/>
    </location>
    <ligand>
        <name>3-methyl-2-oxobutanoate</name>
        <dbReference type="ChEBI" id="CHEBI:11851"/>
    </ligand>
</feature>
<dbReference type="UniPathway" id="UPA00028">
    <property type="reaction ID" value="UER00003"/>
</dbReference>
<dbReference type="SUPFAM" id="SSF51621">
    <property type="entry name" value="Phosphoenolpyruvate/pyruvate domain"/>
    <property type="match status" value="1"/>
</dbReference>
<dbReference type="GO" id="GO:0000287">
    <property type="term" value="F:magnesium ion binding"/>
    <property type="evidence" value="ECO:0007669"/>
    <property type="project" value="TreeGrafter"/>
</dbReference>
<protein>
    <recommendedName>
        <fullName evidence="8">3-methyl-2-oxobutanoate hydroxymethyltransferase</fullName>
        <ecNumber evidence="8">2.1.2.11</ecNumber>
    </recommendedName>
    <alternativeName>
        <fullName evidence="8">Ketopantoate hydroxymethyltransferase</fullName>
        <shortName evidence="8">KPHMT</shortName>
    </alternativeName>
</protein>
<feature type="binding site" evidence="8 10">
    <location>
        <position position="84"/>
    </location>
    <ligand>
        <name>3-methyl-2-oxobutanoate</name>
        <dbReference type="ChEBI" id="CHEBI:11851"/>
    </ligand>
</feature>
<feature type="binding site" evidence="8 11">
    <location>
        <position position="84"/>
    </location>
    <ligand>
        <name>Mg(2+)</name>
        <dbReference type="ChEBI" id="CHEBI:18420"/>
    </ligand>
</feature>
<dbReference type="HAMAP" id="MF_00156">
    <property type="entry name" value="PanB"/>
    <property type="match status" value="1"/>
</dbReference>
<dbReference type="EMBL" id="CP014544">
    <property type="protein sequence ID" value="AMO67134.1"/>
    <property type="molecule type" value="Genomic_DNA"/>
</dbReference>
<evidence type="ECO:0000256" key="4">
    <source>
        <dbReference type="ARBA" id="ARBA00022655"/>
    </source>
</evidence>
<comment type="cofactor">
    <cofactor evidence="8 11">
        <name>Mg(2+)</name>
        <dbReference type="ChEBI" id="CHEBI:18420"/>
    </cofactor>
    <text evidence="8 11">Binds 1 Mg(2+) ion per subunit.</text>
</comment>
<evidence type="ECO:0000256" key="1">
    <source>
        <dbReference type="ARBA" id="ARBA00005033"/>
    </source>
</evidence>
<feature type="binding site" evidence="8 11">
    <location>
        <position position="45"/>
    </location>
    <ligand>
        <name>Mg(2+)</name>
        <dbReference type="ChEBI" id="CHEBI:18420"/>
    </ligand>
</feature>
<evidence type="ECO:0000313" key="13">
    <source>
        <dbReference type="Proteomes" id="UP000074119"/>
    </source>
</evidence>
<dbReference type="FunFam" id="3.20.20.60:FF:000003">
    <property type="entry name" value="3-methyl-2-oxobutanoate hydroxymethyltransferase"/>
    <property type="match status" value="1"/>
</dbReference>
<reference evidence="12 13" key="1">
    <citation type="submission" date="2015-12" db="EMBL/GenBank/DDBJ databases">
        <authorList>
            <person name="Shamseldin A."/>
            <person name="Moawad H."/>
            <person name="Abd El-Rahim W.M."/>
            <person name="Sadowsky M.J."/>
        </authorList>
    </citation>
    <scope>NUCLEOTIDE SEQUENCE [LARGE SCALE GENOMIC DNA]</scope>
    <source>
        <strain evidence="12 13">SM2</strain>
    </source>
</reference>
<organism evidence="12 13">
    <name type="scientific">Zhongshania aliphaticivorans</name>
    <dbReference type="NCBI Taxonomy" id="1470434"/>
    <lineage>
        <taxon>Bacteria</taxon>
        <taxon>Pseudomonadati</taxon>
        <taxon>Pseudomonadota</taxon>
        <taxon>Gammaproteobacteria</taxon>
        <taxon>Cellvibrionales</taxon>
        <taxon>Spongiibacteraceae</taxon>
        <taxon>Zhongshania</taxon>
    </lineage>
</organism>
<dbReference type="GO" id="GO:0032259">
    <property type="term" value="P:methylation"/>
    <property type="evidence" value="ECO:0007669"/>
    <property type="project" value="UniProtKB-KW"/>
</dbReference>
<name>A0A127M1N5_9GAMM</name>
<dbReference type="KEGG" id="zal:AZF00_01900"/>
<dbReference type="GO" id="GO:0015940">
    <property type="term" value="P:pantothenate biosynthetic process"/>
    <property type="evidence" value="ECO:0007669"/>
    <property type="project" value="UniProtKB-UniRule"/>
</dbReference>
<dbReference type="InterPro" id="IPR015813">
    <property type="entry name" value="Pyrv/PenolPyrv_kinase-like_dom"/>
</dbReference>
<dbReference type="PANTHER" id="PTHR20881">
    <property type="entry name" value="3-METHYL-2-OXOBUTANOATE HYDROXYMETHYLTRANSFERASE"/>
    <property type="match status" value="1"/>
</dbReference>
<dbReference type="Pfam" id="PF02548">
    <property type="entry name" value="Pantoate_transf"/>
    <property type="match status" value="1"/>
</dbReference>
<feature type="active site" description="Proton acceptor" evidence="8 9">
    <location>
        <position position="181"/>
    </location>
</feature>
<evidence type="ECO:0000256" key="11">
    <source>
        <dbReference type="PIRSR" id="PIRSR000388-3"/>
    </source>
</evidence>
<comment type="catalytic activity">
    <reaction evidence="8">
        <text>(6R)-5,10-methylene-5,6,7,8-tetrahydrofolate + 3-methyl-2-oxobutanoate + H2O = 2-dehydropantoate + (6S)-5,6,7,8-tetrahydrofolate</text>
        <dbReference type="Rhea" id="RHEA:11824"/>
        <dbReference type="ChEBI" id="CHEBI:11561"/>
        <dbReference type="ChEBI" id="CHEBI:11851"/>
        <dbReference type="ChEBI" id="CHEBI:15377"/>
        <dbReference type="ChEBI" id="CHEBI:15636"/>
        <dbReference type="ChEBI" id="CHEBI:57453"/>
        <dbReference type="EC" id="2.1.2.11"/>
    </reaction>
</comment>
<dbReference type="GO" id="GO:0008168">
    <property type="term" value="F:methyltransferase activity"/>
    <property type="evidence" value="ECO:0007669"/>
    <property type="project" value="UniProtKB-KW"/>
</dbReference>
<dbReference type="CDD" id="cd06557">
    <property type="entry name" value="KPHMT-like"/>
    <property type="match status" value="1"/>
</dbReference>
<evidence type="ECO:0000256" key="10">
    <source>
        <dbReference type="PIRSR" id="PIRSR000388-2"/>
    </source>
</evidence>
<proteinExistence type="inferred from homology"/>
<accession>A0A127M1N5</accession>
<dbReference type="Proteomes" id="UP000074119">
    <property type="component" value="Chromosome"/>
</dbReference>
<dbReference type="Gene3D" id="3.20.20.60">
    <property type="entry name" value="Phosphoenolpyruvate-binding domains"/>
    <property type="match status" value="1"/>
</dbReference>
<evidence type="ECO:0000256" key="6">
    <source>
        <dbReference type="ARBA" id="ARBA00022723"/>
    </source>
</evidence>
<dbReference type="PANTHER" id="PTHR20881:SF0">
    <property type="entry name" value="3-METHYL-2-OXOBUTANOATE HYDROXYMETHYLTRANSFERASE"/>
    <property type="match status" value="1"/>
</dbReference>
<dbReference type="AlphaFoldDB" id="A0A127M1N5"/>
<gene>
    <name evidence="8 12" type="primary">panB</name>
    <name evidence="12" type="ORF">AZF00_01900</name>
</gene>
<dbReference type="NCBIfam" id="TIGR00222">
    <property type="entry name" value="panB"/>
    <property type="match status" value="1"/>
</dbReference>
<comment type="function">
    <text evidence="7 8">Catalyzes the reversible reaction in which hydroxymethyl group from 5,10-methylenetetrahydrofolate is transferred onto alpha-ketoisovalerate to form ketopantoate.</text>
</comment>
<keyword evidence="12" id="KW-0489">Methyltransferase</keyword>
<dbReference type="GO" id="GO:0005737">
    <property type="term" value="C:cytoplasm"/>
    <property type="evidence" value="ECO:0007669"/>
    <property type="project" value="UniProtKB-SubCell"/>
</dbReference>
<feature type="binding site" evidence="8 11">
    <location>
        <position position="114"/>
    </location>
    <ligand>
        <name>Mg(2+)</name>
        <dbReference type="ChEBI" id="CHEBI:18420"/>
    </ligand>
</feature>
<dbReference type="GO" id="GO:0003864">
    <property type="term" value="F:3-methyl-2-oxobutanoate hydroxymethyltransferase activity"/>
    <property type="evidence" value="ECO:0007669"/>
    <property type="project" value="UniProtKB-UniRule"/>
</dbReference>
<comment type="subcellular location">
    <subcellularLocation>
        <location evidence="8">Cytoplasm</location>
    </subcellularLocation>
</comment>
<evidence type="ECO:0000256" key="5">
    <source>
        <dbReference type="ARBA" id="ARBA00022679"/>
    </source>
</evidence>
<evidence type="ECO:0000256" key="9">
    <source>
        <dbReference type="PIRSR" id="PIRSR000388-1"/>
    </source>
</evidence>
<keyword evidence="8 11" id="KW-0460">Magnesium</keyword>
<dbReference type="PIRSF" id="PIRSF000388">
    <property type="entry name" value="Pantoate_hydroxy_MeTrfase"/>
    <property type="match status" value="1"/>
</dbReference>
<evidence type="ECO:0000256" key="3">
    <source>
        <dbReference type="ARBA" id="ARBA00011424"/>
    </source>
</evidence>
<evidence type="ECO:0000256" key="7">
    <source>
        <dbReference type="ARBA" id="ARBA00056497"/>
    </source>
</evidence>
<evidence type="ECO:0000313" key="12">
    <source>
        <dbReference type="EMBL" id="AMO67134.1"/>
    </source>
</evidence>
<dbReference type="EC" id="2.1.2.11" evidence="8"/>